<keyword evidence="3" id="KW-0799">Topoisomerase</keyword>
<dbReference type="InterPro" id="IPR006691">
    <property type="entry name" value="GyrA/parC_rep"/>
</dbReference>
<dbReference type="Pfam" id="PF03989">
    <property type="entry name" value="DNA_gyraseA_C"/>
    <property type="match status" value="6"/>
</dbReference>
<sequence length="541" mass="61114">VNKARYIENLADKVKEDVIRGITDIRDESDRDGIRIVLKLKEDSSKELILNQLYELTDLEKTVSIINLVLVDNQPRTLNLKELLDVFIEHRLNIILKRSVFDLKKGKEKEHILEGLYIAASNLDKVIGIVRGSTDPKDARSRLMHDLSLTEVQSDSILDMRLQRLTSQELTKIKSDLDDVRKKNEELYAIVSDEGRRKKILMEEMDELSSTYGDERRSRVIEGEVSRRSMEELIPKEDCFVILTEKGIVKRVPLEDYRSQKRGGKGIITSTWKEDVVRTAVSGNSHDNILYFTDRGRVFAGKVYEIEKRARTSIGVSVQAFLKLQQNELVKQIMIPSFTEGSYLFIATKLGYIKKISASALENVRSNGLIIIGLEPNDAVVSIEVLRKGDRIAVVSEDAKIATFMPDGLRALGRTARGVRSMRLPRGRTVLTAFAVLDSEYVLSVSEKGIGKRTISTEFPIHRRGSSGVFIFRESKKTGKLVSALSVREDDEILILTKEEKSIRTPINAIREISRVTSGVKLVNLEKDDLVVSVTRIVSTD</sequence>
<organism evidence="7">
    <name type="scientific">mine drainage metagenome</name>
    <dbReference type="NCBI Taxonomy" id="410659"/>
    <lineage>
        <taxon>unclassified sequences</taxon>
        <taxon>metagenomes</taxon>
        <taxon>ecological metagenomes</taxon>
    </lineage>
</organism>
<comment type="caution">
    <text evidence="7">The sequence shown here is derived from an EMBL/GenBank/DDBJ whole genome shotgun (WGS) entry which is preliminary data.</text>
</comment>
<dbReference type="InterPro" id="IPR013760">
    <property type="entry name" value="Topo_IIA-like_dom_sf"/>
</dbReference>
<dbReference type="SUPFAM" id="SSF101904">
    <property type="entry name" value="GyrA/ParC C-terminal domain-like"/>
    <property type="match status" value="1"/>
</dbReference>
<name>T1BFK8_9ZZZZ</name>
<evidence type="ECO:0000256" key="2">
    <source>
        <dbReference type="ARBA" id="ARBA00012895"/>
    </source>
</evidence>
<dbReference type="EC" id="5.6.2.2" evidence="2"/>
<reference evidence="7" key="1">
    <citation type="submission" date="2013-08" db="EMBL/GenBank/DDBJ databases">
        <authorList>
            <person name="Mendez C."/>
            <person name="Richter M."/>
            <person name="Ferrer M."/>
            <person name="Sanchez J."/>
        </authorList>
    </citation>
    <scope>NUCLEOTIDE SEQUENCE</scope>
</reference>
<dbReference type="Gene3D" id="3.30.1360.40">
    <property type="match status" value="1"/>
</dbReference>
<keyword evidence="4" id="KW-0238">DNA-binding</keyword>
<reference evidence="7" key="2">
    <citation type="journal article" date="2014" name="ISME J.">
        <title>Microbial stratification in low pH oxic and suboxic macroscopic growths along an acid mine drainage.</title>
        <authorList>
            <person name="Mendez-Garcia C."/>
            <person name="Mesa V."/>
            <person name="Sprenger R.R."/>
            <person name="Richter M."/>
            <person name="Diez M.S."/>
            <person name="Solano J."/>
            <person name="Bargiela R."/>
            <person name="Golyshina O.V."/>
            <person name="Manteca A."/>
            <person name="Ramos J.L."/>
            <person name="Gallego J.R."/>
            <person name="Llorente I."/>
            <person name="Martins Dos Santos V.A."/>
            <person name="Jensen O.N."/>
            <person name="Pelaez A.I."/>
            <person name="Sanchez J."/>
            <person name="Ferrer M."/>
        </authorList>
    </citation>
    <scope>NUCLEOTIDE SEQUENCE</scope>
</reference>
<dbReference type="Gene3D" id="2.120.10.90">
    <property type="entry name" value="DNA gyrase/topoisomerase IV, subunit A, C-terminal"/>
    <property type="match status" value="1"/>
</dbReference>
<accession>T1BFK8</accession>
<gene>
    <name evidence="7" type="ORF">B1B_05962</name>
</gene>
<evidence type="ECO:0000256" key="1">
    <source>
        <dbReference type="ARBA" id="ARBA00000185"/>
    </source>
</evidence>
<dbReference type="Pfam" id="PF00521">
    <property type="entry name" value="DNA_topoisoIV"/>
    <property type="match status" value="1"/>
</dbReference>
<evidence type="ECO:0000256" key="3">
    <source>
        <dbReference type="ARBA" id="ARBA00023029"/>
    </source>
</evidence>
<dbReference type="Gene3D" id="1.10.268.10">
    <property type="entry name" value="Topoisomerase, domain 3"/>
    <property type="match status" value="1"/>
</dbReference>
<dbReference type="SMART" id="SM00434">
    <property type="entry name" value="TOP4c"/>
    <property type="match status" value="1"/>
</dbReference>
<dbReference type="InterPro" id="IPR013757">
    <property type="entry name" value="Topo_IIA_A_a_sf"/>
</dbReference>
<evidence type="ECO:0000259" key="6">
    <source>
        <dbReference type="PROSITE" id="PS52040"/>
    </source>
</evidence>
<dbReference type="GO" id="GO:0009330">
    <property type="term" value="C:DNA topoisomerase type II (double strand cut, ATP-hydrolyzing) complex"/>
    <property type="evidence" value="ECO:0007669"/>
    <property type="project" value="TreeGrafter"/>
</dbReference>
<dbReference type="PROSITE" id="PS52040">
    <property type="entry name" value="TOPO_IIA"/>
    <property type="match status" value="1"/>
</dbReference>
<evidence type="ECO:0000256" key="4">
    <source>
        <dbReference type="ARBA" id="ARBA00023125"/>
    </source>
</evidence>
<evidence type="ECO:0000256" key="5">
    <source>
        <dbReference type="ARBA" id="ARBA00023235"/>
    </source>
</evidence>
<dbReference type="GO" id="GO:0005737">
    <property type="term" value="C:cytoplasm"/>
    <property type="evidence" value="ECO:0007669"/>
    <property type="project" value="TreeGrafter"/>
</dbReference>
<dbReference type="GO" id="GO:0003677">
    <property type="term" value="F:DNA binding"/>
    <property type="evidence" value="ECO:0007669"/>
    <property type="project" value="UniProtKB-KW"/>
</dbReference>
<dbReference type="GO" id="GO:0005524">
    <property type="term" value="F:ATP binding"/>
    <property type="evidence" value="ECO:0007669"/>
    <property type="project" value="InterPro"/>
</dbReference>
<dbReference type="InterPro" id="IPR050220">
    <property type="entry name" value="Type_II_DNA_Topoisomerases"/>
</dbReference>
<dbReference type="PANTHER" id="PTHR43493:SF5">
    <property type="entry name" value="DNA GYRASE SUBUNIT A, CHLOROPLASTIC_MITOCHONDRIAL"/>
    <property type="match status" value="1"/>
</dbReference>
<dbReference type="AlphaFoldDB" id="T1BFK8"/>
<dbReference type="GO" id="GO:0006265">
    <property type="term" value="P:DNA topological change"/>
    <property type="evidence" value="ECO:0007669"/>
    <property type="project" value="InterPro"/>
</dbReference>
<dbReference type="InterPro" id="IPR002205">
    <property type="entry name" value="Topo_IIA_dom_A"/>
</dbReference>
<protein>
    <recommendedName>
        <fullName evidence="2">DNA topoisomerase (ATP-hydrolyzing)</fullName>
        <ecNumber evidence="2">5.6.2.2</ecNumber>
    </recommendedName>
</protein>
<dbReference type="PANTHER" id="PTHR43493">
    <property type="entry name" value="DNA GYRASE/TOPOISOMERASE SUBUNIT A"/>
    <property type="match status" value="1"/>
</dbReference>
<evidence type="ECO:0000313" key="7">
    <source>
        <dbReference type="EMBL" id="EQD67348.1"/>
    </source>
</evidence>
<dbReference type="GO" id="GO:0003918">
    <property type="term" value="F:DNA topoisomerase type II (double strand cut, ATP-hydrolyzing) activity"/>
    <property type="evidence" value="ECO:0007669"/>
    <property type="project" value="UniProtKB-EC"/>
</dbReference>
<dbReference type="InterPro" id="IPR035516">
    <property type="entry name" value="Gyrase/topoIV_suA_C"/>
</dbReference>
<keyword evidence="5" id="KW-0413">Isomerase</keyword>
<dbReference type="EMBL" id="AUZY01003789">
    <property type="protein sequence ID" value="EQD67348.1"/>
    <property type="molecule type" value="Genomic_DNA"/>
</dbReference>
<feature type="non-terminal residue" evidence="7">
    <location>
        <position position="1"/>
    </location>
</feature>
<dbReference type="FunFam" id="1.10.268.10:FF:000001">
    <property type="entry name" value="DNA gyrase subunit A"/>
    <property type="match status" value="1"/>
</dbReference>
<feature type="domain" description="Topo IIA-type catalytic" evidence="6">
    <location>
        <begin position="1"/>
        <end position="233"/>
    </location>
</feature>
<comment type="catalytic activity">
    <reaction evidence="1">
        <text>ATP-dependent breakage, passage and rejoining of double-stranded DNA.</text>
        <dbReference type="EC" id="5.6.2.2"/>
    </reaction>
</comment>
<proteinExistence type="predicted"/>
<dbReference type="SUPFAM" id="SSF56719">
    <property type="entry name" value="Type II DNA topoisomerase"/>
    <property type="match status" value="1"/>
</dbReference>